<dbReference type="Proteomes" id="UP001244297">
    <property type="component" value="Unassembled WGS sequence"/>
</dbReference>
<dbReference type="RefSeq" id="WP_238291472.1">
    <property type="nucleotide sequence ID" value="NZ_BPQS01000038.1"/>
</dbReference>
<keyword evidence="2" id="KW-1185">Reference proteome</keyword>
<gene>
    <name evidence="1" type="ORF">QWZ18_21125</name>
</gene>
<reference evidence="2" key="1">
    <citation type="journal article" date="2019" name="Int. J. Syst. Evol. Microbiol.">
        <title>The Global Catalogue of Microorganisms (GCM) 10K type strain sequencing project: providing services to taxonomists for standard genome sequencing and annotation.</title>
        <authorList>
            <consortium name="The Broad Institute Genomics Platform"/>
            <consortium name="The Broad Institute Genome Sequencing Center for Infectious Disease"/>
            <person name="Wu L."/>
            <person name="Ma J."/>
        </authorList>
    </citation>
    <scope>NUCLEOTIDE SEQUENCE [LARGE SCALE GENOMIC DNA]</scope>
    <source>
        <strain evidence="2">CECT 7806</strain>
    </source>
</reference>
<dbReference type="EMBL" id="JAUFPT010000068">
    <property type="protein sequence ID" value="MDN3573116.1"/>
    <property type="molecule type" value="Genomic_DNA"/>
</dbReference>
<name>A0ABT8AUG2_9HYPH</name>
<evidence type="ECO:0000313" key="1">
    <source>
        <dbReference type="EMBL" id="MDN3573116.1"/>
    </source>
</evidence>
<sequence length="156" mass="17061">MTSSDLVATLAALPGLSTVELRTEWRCLFRTTLPLLSRDLLVRALAHRTQELAHGGLTKATQRRLRALTEMALDADPLCSDARAPALRPVTLSPGTRLVREWGGRTHVVTVTADGFEHDGRRYRSLSHVASTITDAHWSGPRFFGLTGTRGAARHG</sequence>
<accession>A0ABT8AUG2</accession>
<dbReference type="InterPro" id="IPR021322">
    <property type="entry name" value="DUF2924"/>
</dbReference>
<dbReference type="Pfam" id="PF11149">
    <property type="entry name" value="DUF2924"/>
    <property type="match status" value="1"/>
</dbReference>
<comment type="caution">
    <text evidence="1">The sequence shown here is derived from an EMBL/GenBank/DDBJ whole genome shotgun (WGS) entry which is preliminary data.</text>
</comment>
<evidence type="ECO:0000313" key="2">
    <source>
        <dbReference type="Proteomes" id="UP001244297"/>
    </source>
</evidence>
<organism evidence="1 2">
    <name type="scientific">Methylobacterium longum</name>
    <dbReference type="NCBI Taxonomy" id="767694"/>
    <lineage>
        <taxon>Bacteria</taxon>
        <taxon>Pseudomonadati</taxon>
        <taxon>Pseudomonadota</taxon>
        <taxon>Alphaproteobacteria</taxon>
        <taxon>Hyphomicrobiales</taxon>
        <taxon>Methylobacteriaceae</taxon>
        <taxon>Methylobacterium</taxon>
    </lineage>
</organism>
<protein>
    <submittedName>
        <fullName evidence="1">DUF2924 domain-containing protein</fullName>
    </submittedName>
</protein>
<proteinExistence type="predicted"/>